<evidence type="ECO:0008006" key="3">
    <source>
        <dbReference type="Google" id="ProtNLM"/>
    </source>
</evidence>
<accession>A0A7K1KYL6</accession>
<comment type="caution">
    <text evidence="1">The sequence shown here is derived from an EMBL/GenBank/DDBJ whole genome shotgun (WGS) entry which is preliminary data.</text>
</comment>
<keyword evidence="2" id="KW-1185">Reference proteome</keyword>
<dbReference type="EMBL" id="WOFH01000003">
    <property type="protein sequence ID" value="MUN37137.1"/>
    <property type="molecule type" value="Genomic_DNA"/>
</dbReference>
<organism evidence="1 2">
    <name type="scientific">Actinomadura litoris</name>
    <dbReference type="NCBI Taxonomy" id="2678616"/>
    <lineage>
        <taxon>Bacteria</taxon>
        <taxon>Bacillati</taxon>
        <taxon>Actinomycetota</taxon>
        <taxon>Actinomycetes</taxon>
        <taxon>Streptosporangiales</taxon>
        <taxon>Thermomonosporaceae</taxon>
        <taxon>Actinomadura</taxon>
    </lineage>
</organism>
<evidence type="ECO:0000313" key="2">
    <source>
        <dbReference type="Proteomes" id="UP000432015"/>
    </source>
</evidence>
<reference evidence="1 2" key="1">
    <citation type="submission" date="2019-11" db="EMBL/GenBank/DDBJ databases">
        <authorList>
            <person name="Cao P."/>
        </authorList>
    </citation>
    <scope>NUCLEOTIDE SEQUENCE [LARGE SCALE GENOMIC DNA]</scope>
    <source>
        <strain evidence="1 2">NEAU-AAG5</strain>
    </source>
</reference>
<protein>
    <recommendedName>
        <fullName evidence="3">FXSXX-COOH protein</fullName>
    </recommendedName>
</protein>
<sequence>MNNLLEVDAPGLKDLHDLTLDELASDGEAARIVARLTRTDGPEREGSDPVRVAAFNSFI</sequence>
<proteinExistence type="predicted"/>
<evidence type="ECO:0000313" key="1">
    <source>
        <dbReference type="EMBL" id="MUN37137.1"/>
    </source>
</evidence>
<name>A0A7K1KYL6_9ACTN</name>
<gene>
    <name evidence="1" type="ORF">GNZ18_11065</name>
</gene>
<dbReference type="AlphaFoldDB" id="A0A7K1KYL6"/>
<dbReference type="RefSeq" id="WP_156216131.1">
    <property type="nucleotide sequence ID" value="NZ_WOFH01000003.1"/>
</dbReference>
<dbReference type="Proteomes" id="UP000432015">
    <property type="component" value="Unassembled WGS sequence"/>
</dbReference>